<dbReference type="EMBL" id="PRDL01000001">
    <property type="protein sequence ID" value="MBE8716438.1"/>
    <property type="molecule type" value="Genomic_DNA"/>
</dbReference>
<organism evidence="1 2">
    <name type="scientific">Cellvibrio polysaccharolyticus</name>
    <dbReference type="NCBI Taxonomy" id="2082724"/>
    <lineage>
        <taxon>Bacteria</taxon>
        <taxon>Pseudomonadati</taxon>
        <taxon>Pseudomonadota</taxon>
        <taxon>Gammaproteobacteria</taxon>
        <taxon>Cellvibrionales</taxon>
        <taxon>Cellvibrionaceae</taxon>
        <taxon>Cellvibrio</taxon>
    </lineage>
</organism>
<protein>
    <submittedName>
        <fullName evidence="1">Uncharacterized protein</fullName>
    </submittedName>
</protein>
<gene>
    <name evidence="1" type="ORF">C4F51_04470</name>
</gene>
<comment type="caution">
    <text evidence="1">The sequence shown here is derived from an EMBL/GenBank/DDBJ whole genome shotgun (WGS) entry which is preliminary data.</text>
</comment>
<evidence type="ECO:0000313" key="1">
    <source>
        <dbReference type="EMBL" id="MBE8716438.1"/>
    </source>
</evidence>
<evidence type="ECO:0000313" key="2">
    <source>
        <dbReference type="Proteomes" id="UP000652567"/>
    </source>
</evidence>
<proteinExistence type="predicted"/>
<dbReference type="Proteomes" id="UP000652567">
    <property type="component" value="Unassembled WGS sequence"/>
</dbReference>
<name>A0A928V0F2_9GAMM</name>
<dbReference type="RefSeq" id="WP_193907519.1">
    <property type="nucleotide sequence ID" value="NZ_PRDL01000001.1"/>
</dbReference>
<accession>A0A928V0F2</accession>
<reference evidence="1" key="1">
    <citation type="submission" date="2018-07" db="EMBL/GenBank/DDBJ databases">
        <title>Genome assembly of strain Ka43.</title>
        <authorList>
            <person name="Kukolya J."/>
            <person name="Nagy I."/>
            <person name="Horvath B."/>
            <person name="Toth A."/>
        </authorList>
    </citation>
    <scope>NUCLEOTIDE SEQUENCE</scope>
    <source>
        <strain evidence="1">KB43</strain>
    </source>
</reference>
<dbReference type="AlphaFoldDB" id="A0A928V0F2"/>
<keyword evidence="2" id="KW-1185">Reference proteome</keyword>
<sequence length="537" mass="58265">MTVPGLPSSNLPLPAATPGVKAAAVGSVNPALADDASARLTSGELQSSVSQPNALQPIAPQAVNAPGVSVNISATPPVNDVYERPAVSSIWMRQPSDGKKVVSSLISQQLATQLETSSRSKTPFAVGMFFSHAAALSAETGSFANDARQTNMPAGADIKSWSPDFSRMPGKKTDGAVLTLQTRSGATVSMHITRHHGPDGSNLGFGFNVEGELTEAEQKALDKLANKLGSVADDFFRKGDAVLQGLDDVDTEQLVSFDLKLTQLQGDDYVELEYTWKQDVEKGTQRLTGKDIDGYAFDVTVNTGEWPATLGQAPASSIEPFLDIIRRSMDPLAADNTSTRFLVDGLRSLLSTTIELVEDAALADSRVVNDFMTGLPDFNAKFSSAISHNATNYSEKGFLDVTMGQTTRLEQEGDKSVVQQENFYNVSRGYWKAAPGMMNPDVEKGNYTYVNETINESVVRSLAMTGGAVDSMIKQHSYEYDRLEQTYSDHKKVDEQRYQDSDSQLIDLLAQLGEKPDAQRIEQLARDSHAQLFRMGW</sequence>